<dbReference type="Gene3D" id="2.60.40.3650">
    <property type="match status" value="1"/>
</dbReference>
<accession>A0ABW7NVY7</accession>
<comment type="caution">
    <text evidence="2">The sequence shown here is derived from an EMBL/GenBank/DDBJ whole genome shotgun (WGS) entry which is preliminary data.</text>
</comment>
<feature type="non-terminal residue" evidence="2">
    <location>
        <position position="120"/>
    </location>
</feature>
<dbReference type="InterPro" id="IPR040756">
    <property type="entry name" value="Peptidase_M61_N"/>
</dbReference>
<name>A0ABW7NVY7_9PSED</name>
<evidence type="ECO:0000313" key="2">
    <source>
        <dbReference type="EMBL" id="MFH7518943.1"/>
    </source>
</evidence>
<evidence type="ECO:0000313" key="3">
    <source>
        <dbReference type="Proteomes" id="UP001610657"/>
    </source>
</evidence>
<sequence>YPAGIDARQLQAQASVTLPKGWSFATSLETARRDGDTVVFKPISYDHLVDSPLFAGEHYQRIDLDPGAKVPVHLNVFADEAKSLKPTDAQITMPRALAQQADTRSGARHYTPSEFLRALT</sequence>
<organism evidence="2 3">
    <name type="scientific">Pseudomonas syringae pv. tagetis</name>
    <dbReference type="NCBI Taxonomy" id="129140"/>
    <lineage>
        <taxon>Bacteria</taxon>
        <taxon>Pseudomonadati</taxon>
        <taxon>Pseudomonadota</taxon>
        <taxon>Gammaproteobacteria</taxon>
        <taxon>Pseudomonadales</taxon>
        <taxon>Pseudomonadaceae</taxon>
        <taxon>Pseudomonas</taxon>
    </lineage>
</organism>
<dbReference type="EMBL" id="JAVCQK010000137">
    <property type="protein sequence ID" value="MFH7518943.1"/>
    <property type="molecule type" value="Genomic_DNA"/>
</dbReference>
<feature type="non-terminal residue" evidence="2">
    <location>
        <position position="1"/>
    </location>
</feature>
<dbReference type="Pfam" id="PF17899">
    <property type="entry name" value="Peptidase_M61_N"/>
    <property type="match status" value="1"/>
</dbReference>
<evidence type="ECO:0000259" key="1">
    <source>
        <dbReference type="Pfam" id="PF17899"/>
    </source>
</evidence>
<feature type="domain" description="Peptidase M61 N-terminal" evidence="1">
    <location>
        <begin position="2"/>
        <end position="57"/>
    </location>
</feature>
<dbReference type="Proteomes" id="UP001610657">
    <property type="component" value="Unassembled WGS sequence"/>
</dbReference>
<reference evidence="2 3" key="1">
    <citation type="submission" date="2023-08" db="EMBL/GenBank/DDBJ databases">
        <title>Genomic and mutational analysis of Pseudomonas syringae pv. tagetis EB037 pathogenicity on sunflower.</title>
        <authorList>
            <person name="Maul J.E."/>
        </authorList>
    </citation>
    <scope>NUCLEOTIDE SEQUENCE [LARGE SCALE GENOMIC DNA]</scope>
    <source>
        <strain evidence="2 3">EB037_T1</strain>
    </source>
</reference>
<gene>
    <name evidence="2" type="ORF">RA271_27860</name>
</gene>
<dbReference type="RefSeq" id="WP_395577746.1">
    <property type="nucleotide sequence ID" value="NZ_JAVCQK010000137.1"/>
</dbReference>
<proteinExistence type="predicted"/>
<keyword evidence="3" id="KW-1185">Reference proteome</keyword>
<protein>
    <recommendedName>
        <fullName evidence="1">Peptidase M61 N-terminal domain-containing protein</fullName>
    </recommendedName>
</protein>